<protein>
    <recommendedName>
        <fullName evidence="5">Sieve element occlusion N-terminal domain-containing protein</fullName>
    </recommendedName>
</protein>
<accession>V4TDR0</accession>
<organism evidence="3 4">
    <name type="scientific">Citrus clementina</name>
    <name type="common">Clementine</name>
    <name type="synonym">Citrus deliciosa x Citrus sinensis</name>
    <dbReference type="NCBI Taxonomy" id="85681"/>
    <lineage>
        <taxon>Eukaryota</taxon>
        <taxon>Viridiplantae</taxon>
        <taxon>Streptophyta</taxon>
        <taxon>Embryophyta</taxon>
        <taxon>Tracheophyta</taxon>
        <taxon>Spermatophyta</taxon>
        <taxon>Magnoliopsida</taxon>
        <taxon>eudicotyledons</taxon>
        <taxon>Gunneridae</taxon>
        <taxon>Pentapetalae</taxon>
        <taxon>rosids</taxon>
        <taxon>malvids</taxon>
        <taxon>Sapindales</taxon>
        <taxon>Rutaceae</taxon>
        <taxon>Aurantioideae</taxon>
        <taxon>Citrus</taxon>
    </lineage>
</organism>
<reference evidence="3 4" key="1">
    <citation type="submission" date="2013-10" db="EMBL/GenBank/DDBJ databases">
        <authorList>
            <consortium name="International Citrus Genome Consortium"/>
            <person name="Jenkins J."/>
            <person name="Schmutz J."/>
            <person name="Prochnik S."/>
            <person name="Rokhsar D."/>
            <person name="Gmitter F."/>
            <person name="Ollitrault P."/>
            <person name="Machado M."/>
            <person name="Talon M."/>
            <person name="Wincker P."/>
            <person name="Jaillon O."/>
            <person name="Morgante M."/>
        </authorList>
    </citation>
    <scope>NUCLEOTIDE SEQUENCE</scope>
    <source>
        <strain evidence="4">cv. Clemenules</strain>
    </source>
</reference>
<dbReference type="Pfam" id="PF14576">
    <property type="entry name" value="SEO_N"/>
    <property type="match status" value="1"/>
</dbReference>
<feature type="domain" description="Sieve element occlusion N-terminal" evidence="1">
    <location>
        <begin position="72"/>
        <end position="347"/>
    </location>
</feature>
<dbReference type="InParanoid" id="V4TDR0"/>
<dbReference type="Proteomes" id="UP000030687">
    <property type="component" value="Unassembled WGS sequence"/>
</dbReference>
<dbReference type="OMA" id="ISHEILC"/>
<evidence type="ECO:0000259" key="2">
    <source>
        <dbReference type="Pfam" id="PF14577"/>
    </source>
</evidence>
<dbReference type="PANTHER" id="PTHR33232">
    <property type="entry name" value="PROTEIN SIEVE ELEMENT OCCLUSION B-LIKE"/>
    <property type="match status" value="1"/>
</dbReference>
<gene>
    <name evidence="3" type="ORF">CICLE_v10030798mg</name>
</gene>
<name>V4TDR0_CITCL</name>
<dbReference type="InterPro" id="IPR027942">
    <property type="entry name" value="SEO_N"/>
</dbReference>
<feature type="domain" description="Sieve element occlusion C-terminal" evidence="2">
    <location>
        <begin position="513"/>
        <end position="739"/>
    </location>
</feature>
<dbReference type="Gene3D" id="3.40.30.10">
    <property type="entry name" value="Glutaredoxin"/>
    <property type="match status" value="1"/>
</dbReference>
<evidence type="ECO:0000313" key="4">
    <source>
        <dbReference type="Proteomes" id="UP000030687"/>
    </source>
</evidence>
<dbReference type="STRING" id="85681.V4TDR0"/>
<dbReference type="Gramene" id="ESR51442">
    <property type="protein sequence ID" value="ESR51442"/>
    <property type="gene ID" value="CICLE_v10030798mg"/>
</dbReference>
<keyword evidence="4" id="KW-1185">Reference proteome</keyword>
<dbReference type="InterPro" id="IPR027944">
    <property type="entry name" value="SEO_C"/>
</dbReference>
<dbReference type="eggNOG" id="ENOG502QQNR">
    <property type="taxonomic scope" value="Eukaryota"/>
</dbReference>
<dbReference type="InterPro" id="IPR039299">
    <property type="entry name" value="SEOA"/>
</dbReference>
<evidence type="ECO:0000313" key="3">
    <source>
        <dbReference type="EMBL" id="ESR51442.1"/>
    </source>
</evidence>
<dbReference type="AlphaFoldDB" id="V4TDR0"/>
<evidence type="ECO:0000259" key="1">
    <source>
        <dbReference type="Pfam" id="PF14576"/>
    </source>
</evidence>
<dbReference type="EMBL" id="KI536726">
    <property type="protein sequence ID" value="ESR51442.1"/>
    <property type="molecule type" value="Genomic_DNA"/>
</dbReference>
<sequence length="740" mass="84444">MNQMRPYKFFFAMASKVGLCIIPSMYDKYHSLVTSSYNIPTNVQLCCWFSIRLAMNSLPAQHLRPHSISSMQDDVLIKELFLSHDPDGRRLDSEQVLRAMENIMCYATASEVPVSDEHGDAFAMNNASNIEVVGSQEPLGHTICKIAREILCKCSGEGDLHTRTMIVFDLVGNYRWDAKVVLVLAAFATSYGEFWLIMQLYPRNLLAVSVAMLKQLPCNVSMLKPRFKALSLLVKAMVEVTKCIIEFEGLPIAHLMMDKEMISTTKSHIFIAAYWVIRSSLNCSSHINDLIAMKSENPNSNAIAAWELSSFVSRLSSICSHLRRQVDACRQQTETKLHQKLVDLLKESQIDNQEVLHVLFALKNDFPLKDCSTQAKLGVSELKDKVVILLVSKPELLPLEKLFLLVHQTYDHPHNKNLEESYKIVWVPISSSETWIDVEERNFELFSCSLPWYSVRQPQLLNSAVVNLIKQEWNFKEEPIMVVLDSQGMVTNSNALDMVLIWGARGYPFSVTREIELWQEEDWTLPLMIDEIHPLLNKWVEEGRNICLYGSENKDWIIEFNAKMMEIRRLGLQVDMVFVGVKNPSEQVRNVLATINQEMHTTLLSFTEIQFFWYRLESIRKSKLRLGKVADTDHTLREVSALLNTEDSDNGWAVFGKGWPPDIVRLQGMQLMECLNLFPDWGGNVARRGLVGAIRNALGLAVSSEPCSHPNVLHYAEGSREGIVVCEKCKRLLKMFVVYE</sequence>
<dbReference type="Pfam" id="PF14577">
    <property type="entry name" value="SEO_C"/>
    <property type="match status" value="1"/>
</dbReference>
<dbReference type="OrthoDB" id="1670392at2759"/>
<evidence type="ECO:0008006" key="5">
    <source>
        <dbReference type="Google" id="ProtNLM"/>
    </source>
</evidence>
<dbReference type="PANTHER" id="PTHR33232:SF11">
    <property type="entry name" value="PROTEIN SIEVE ELEMENT OCCLUSION C"/>
    <property type="match status" value="1"/>
</dbReference>
<dbReference type="KEGG" id="cic:CICLE_v10030798mg"/>
<proteinExistence type="predicted"/>
<dbReference type="GO" id="GO:0010088">
    <property type="term" value="P:phloem development"/>
    <property type="evidence" value="ECO:0007669"/>
    <property type="project" value="InterPro"/>
</dbReference>